<dbReference type="InterPro" id="IPR006311">
    <property type="entry name" value="TAT_signal"/>
</dbReference>
<evidence type="ECO:0000313" key="6">
    <source>
        <dbReference type="EMBL" id="CAP42813.1"/>
    </source>
</evidence>
<name>A9INB1_BORPD</name>
<dbReference type="SUPFAM" id="SSF55068">
    <property type="entry name" value="Peptide methionine sulfoxide reductase"/>
    <property type="match status" value="1"/>
</dbReference>
<comment type="catalytic activity">
    <reaction evidence="2 4">
        <text>L-methionyl-[protein] + [thioredoxin]-disulfide + H2O = L-methionyl-(S)-S-oxide-[protein] + [thioredoxin]-dithiol</text>
        <dbReference type="Rhea" id="RHEA:14217"/>
        <dbReference type="Rhea" id="RHEA-COMP:10698"/>
        <dbReference type="Rhea" id="RHEA-COMP:10700"/>
        <dbReference type="Rhea" id="RHEA-COMP:12313"/>
        <dbReference type="Rhea" id="RHEA-COMP:12315"/>
        <dbReference type="ChEBI" id="CHEBI:15377"/>
        <dbReference type="ChEBI" id="CHEBI:16044"/>
        <dbReference type="ChEBI" id="CHEBI:29950"/>
        <dbReference type="ChEBI" id="CHEBI:44120"/>
        <dbReference type="ChEBI" id="CHEBI:50058"/>
        <dbReference type="EC" id="1.8.4.11"/>
    </reaction>
</comment>
<dbReference type="HAMAP" id="MF_01401">
    <property type="entry name" value="MsrA"/>
    <property type="match status" value="1"/>
</dbReference>
<evidence type="ECO:0000256" key="1">
    <source>
        <dbReference type="ARBA" id="ARBA00023002"/>
    </source>
</evidence>
<keyword evidence="1 4" id="KW-0560">Oxidoreductase</keyword>
<dbReference type="STRING" id="94624.Bpet2471"/>
<evidence type="ECO:0000259" key="5">
    <source>
        <dbReference type="Pfam" id="PF01625"/>
    </source>
</evidence>
<protein>
    <recommendedName>
        <fullName evidence="4">Peptide methionine sulfoxide reductase MsrA</fullName>
        <shortName evidence="4">Protein-methionine-S-oxide reductase</shortName>
        <ecNumber evidence="4">1.8.4.11</ecNumber>
    </recommendedName>
    <alternativeName>
        <fullName evidence="4">Peptide-methionine (S)-S-oxide reductase</fullName>
        <shortName evidence="4">Peptide Met(O) reductase</shortName>
    </alternativeName>
</protein>
<dbReference type="PROSITE" id="PS51318">
    <property type="entry name" value="TAT"/>
    <property type="match status" value="1"/>
</dbReference>
<keyword evidence="7" id="KW-1185">Reference proteome</keyword>
<dbReference type="GO" id="GO:0033744">
    <property type="term" value="F:L-methionine:thioredoxin-disulfide S-oxidoreductase activity"/>
    <property type="evidence" value="ECO:0007669"/>
    <property type="project" value="RHEA"/>
</dbReference>
<dbReference type="Gene3D" id="3.30.1060.10">
    <property type="entry name" value="Peptide methionine sulphoxide reductase MsrA"/>
    <property type="match status" value="1"/>
</dbReference>
<evidence type="ECO:0000256" key="4">
    <source>
        <dbReference type="HAMAP-Rule" id="MF_01401"/>
    </source>
</evidence>
<feature type="active site" evidence="4">
    <location>
        <position position="73"/>
    </location>
</feature>
<evidence type="ECO:0000256" key="3">
    <source>
        <dbReference type="ARBA" id="ARBA00048782"/>
    </source>
</evidence>
<dbReference type="AlphaFoldDB" id="A9INB1"/>
<dbReference type="PANTHER" id="PTHR43774:SF1">
    <property type="entry name" value="PEPTIDE METHIONINE SULFOXIDE REDUCTASE MSRA 2"/>
    <property type="match status" value="1"/>
</dbReference>
<sequence length="247" mass="26600">MNSTRATPAAKSGFLSRRASFRLAGAALLAGAAWFTFQTPGRAAEAVYRIPPPAMDLPAGDAHTATAVLAGGCFWGVQAVFQHVQGVTQALSGYAGGNAGSANYDTVSSGRTGHAEAVQITYDPTRVSYGQLLQIYFSVAHDPTQHNRQGPDVGTQYRSAIFPASDDQRKVAEAYIAQLNRSGIYPKPLATTVENLQGFYPAENYHQDYLAHHPDSLYIVINDQPKIENLAKEYPARFRQTPVLVGG</sequence>
<dbReference type="GO" id="GO:0008113">
    <property type="term" value="F:peptide-methionine (S)-S-oxide reductase activity"/>
    <property type="evidence" value="ECO:0007669"/>
    <property type="project" value="UniProtKB-UniRule"/>
</dbReference>
<dbReference type="eggNOG" id="COG0225">
    <property type="taxonomic scope" value="Bacteria"/>
</dbReference>
<proteinExistence type="inferred from homology"/>
<dbReference type="NCBIfam" id="TIGR00401">
    <property type="entry name" value="msrA"/>
    <property type="match status" value="1"/>
</dbReference>
<dbReference type="InterPro" id="IPR036509">
    <property type="entry name" value="Met_Sox_Rdtase_MsrA_sf"/>
</dbReference>
<comment type="catalytic activity">
    <reaction evidence="3 4">
        <text>[thioredoxin]-disulfide + L-methionine + H2O = L-methionine (S)-S-oxide + [thioredoxin]-dithiol</text>
        <dbReference type="Rhea" id="RHEA:19993"/>
        <dbReference type="Rhea" id="RHEA-COMP:10698"/>
        <dbReference type="Rhea" id="RHEA-COMP:10700"/>
        <dbReference type="ChEBI" id="CHEBI:15377"/>
        <dbReference type="ChEBI" id="CHEBI:29950"/>
        <dbReference type="ChEBI" id="CHEBI:50058"/>
        <dbReference type="ChEBI" id="CHEBI:57844"/>
        <dbReference type="ChEBI" id="CHEBI:58772"/>
        <dbReference type="EC" id="1.8.4.11"/>
    </reaction>
</comment>
<organism evidence="6 7">
    <name type="scientific">Bordetella petrii (strain ATCC BAA-461 / DSM 12804 / CCUG 43448 / CIP 107267 / Se-1111R)</name>
    <dbReference type="NCBI Taxonomy" id="340100"/>
    <lineage>
        <taxon>Bacteria</taxon>
        <taxon>Pseudomonadati</taxon>
        <taxon>Pseudomonadota</taxon>
        <taxon>Betaproteobacteria</taxon>
        <taxon>Burkholderiales</taxon>
        <taxon>Alcaligenaceae</taxon>
        <taxon>Bordetella</taxon>
    </lineage>
</organism>
<accession>A9INB1</accession>
<reference evidence="6 7" key="1">
    <citation type="journal article" date="2008" name="BMC Genomics">
        <title>The missing link: Bordetella petrii is endowed with both the metabolic versatility of environmental bacteria and virulence traits of pathogenic Bordetellae.</title>
        <authorList>
            <person name="Gross R."/>
            <person name="Guzman C.A."/>
            <person name="Sebaihia M."/>
            <person name="Martins Dos Santos V.A."/>
            <person name="Pieper D.H."/>
            <person name="Koebnik R."/>
            <person name="Lechner M."/>
            <person name="Bartels D."/>
            <person name="Buhrmester J."/>
            <person name="Choudhuri J.V."/>
            <person name="Ebensen T."/>
            <person name="Gaigalat L."/>
            <person name="Herrmann S."/>
            <person name="Khachane A.N."/>
            <person name="Larisch C."/>
            <person name="Link S."/>
            <person name="Linke B."/>
            <person name="Meyer F."/>
            <person name="Mormann S."/>
            <person name="Nakunst D."/>
            <person name="Rueckert C."/>
            <person name="Schneiker-Bekel S."/>
            <person name="Schulze K."/>
            <person name="Vorhoelter F.J."/>
            <person name="Yevsa T."/>
            <person name="Engle J.T."/>
            <person name="Goldman W.E."/>
            <person name="Puehler A."/>
            <person name="Goebel U.B."/>
            <person name="Goesmann A."/>
            <person name="Bloecker H."/>
            <person name="Kaiser O."/>
            <person name="Martinez-Arias R."/>
        </authorList>
    </citation>
    <scope>NUCLEOTIDE SEQUENCE [LARGE SCALE GENOMIC DNA]</scope>
    <source>
        <strain evidence="7">ATCC BAA-461 / DSM 12804 / CCUG 43448 / CIP 107267 / Se-1111R</strain>
    </source>
</reference>
<dbReference type="InterPro" id="IPR002569">
    <property type="entry name" value="Met_Sox_Rdtase_MsrA_dom"/>
</dbReference>
<gene>
    <name evidence="4" type="primary">msrA</name>
    <name evidence="6" type="synonym">msrA2</name>
    <name evidence="6" type="ordered locus">Bpet2471</name>
</gene>
<evidence type="ECO:0000256" key="2">
    <source>
        <dbReference type="ARBA" id="ARBA00047806"/>
    </source>
</evidence>
<dbReference type="Pfam" id="PF01625">
    <property type="entry name" value="PMSR"/>
    <property type="match status" value="1"/>
</dbReference>
<dbReference type="EC" id="1.8.4.11" evidence="4"/>
<dbReference type="Proteomes" id="UP000001225">
    <property type="component" value="Chromosome"/>
</dbReference>
<dbReference type="PANTHER" id="PTHR43774">
    <property type="entry name" value="PEPTIDE METHIONINE SULFOXIDE REDUCTASE"/>
    <property type="match status" value="1"/>
</dbReference>
<comment type="similarity">
    <text evidence="4">Belongs to the MsrA Met sulfoxide reductase family.</text>
</comment>
<feature type="domain" description="Peptide methionine sulphoxide reductase MsrA" evidence="5">
    <location>
        <begin position="66"/>
        <end position="218"/>
    </location>
</feature>
<comment type="function">
    <text evidence="4">Has an important function as a repair enzyme for proteins that have been inactivated by oxidation. Catalyzes the reversible oxidation-reduction of methionine sulfoxide in proteins to methionine.</text>
</comment>
<dbReference type="EMBL" id="AM902716">
    <property type="protein sequence ID" value="CAP42813.1"/>
    <property type="molecule type" value="Genomic_DNA"/>
</dbReference>
<evidence type="ECO:0000313" key="7">
    <source>
        <dbReference type="Proteomes" id="UP000001225"/>
    </source>
</evidence>
<dbReference type="KEGG" id="bpt:Bpet2471"/>